<dbReference type="CDD" id="cd11304">
    <property type="entry name" value="Cadherin_repeat"/>
    <property type="match status" value="1"/>
</dbReference>
<keyword evidence="1" id="KW-0732">Signal</keyword>
<dbReference type="SUPFAM" id="SSF49313">
    <property type="entry name" value="Cadherin-like"/>
    <property type="match status" value="1"/>
</dbReference>
<feature type="chain" id="PRO_5045059231" evidence="1">
    <location>
        <begin position="29"/>
        <end position="474"/>
    </location>
</feature>
<evidence type="ECO:0000313" key="4">
    <source>
        <dbReference type="Proteomes" id="UP001427805"/>
    </source>
</evidence>
<feature type="domain" description="Cadherin" evidence="2">
    <location>
        <begin position="47"/>
        <end position="154"/>
    </location>
</feature>
<dbReference type="InterPro" id="IPR002126">
    <property type="entry name" value="Cadherin-like_dom"/>
</dbReference>
<dbReference type="PROSITE" id="PS51257">
    <property type="entry name" value="PROKAR_LIPOPROTEIN"/>
    <property type="match status" value="1"/>
</dbReference>
<gene>
    <name evidence="3" type="ORF">TPR58_00150</name>
</gene>
<dbReference type="Gene3D" id="2.120.10.30">
    <property type="entry name" value="TolB, C-terminal domain"/>
    <property type="match status" value="1"/>
</dbReference>
<dbReference type="InterPro" id="IPR011042">
    <property type="entry name" value="6-blade_b-propeller_TolB-like"/>
</dbReference>
<comment type="caution">
    <text evidence="3">The sequence shown here is derived from an EMBL/GenBank/DDBJ whole genome shotgun (WGS) entry which is preliminary data.</text>
</comment>
<evidence type="ECO:0000259" key="2">
    <source>
        <dbReference type="PROSITE" id="PS50268"/>
    </source>
</evidence>
<evidence type="ECO:0000256" key="1">
    <source>
        <dbReference type="SAM" id="SignalP"/>
    </source>
</evidence>
<name>A0ABV0B569_9SPHN</name>
<dbReference type="InterPro" id="IPR015919">
    <property type="entry name" value="Cadherin-like_sf"/>
</dbReference>
<dbReference type="EMBL" id="JBDIZK010000001">
    <property type="protein sequence ID" value="MEN3745557.1"/>
    <property type="molecule type" value="Genomic_DNA"/>
</dbReference>
<reference evidence="3 4" key="1">
    <citation type="submission" date="2024-05" db="EMBL/GenBank/DDBJ databases">
        <title>Sphingomonas sp. HF-S3 16S ribosomal RNA gene Genome sequencing and assembly.</title>
        <authorList>
            <person name="Lee H."/>
        </authorList>
    </citation>
    <scope>NUCLEOTIDE SEQUENCE [LARGE SCALE GENOMIC DNA]</scope>
    <source>
        <strain evidence="3 4">HF-S3</strain>
    </source>
</reference>
<dbReference type="PROSITE" id="PS50268">
    <property type="entry name" value="CADHERIN_2"/>
    <property type="match status" value="1"/>
</dbReference>
<dbReference type="RefSeq" id="WP_346244569.1">
    <property type="nucleotide sequence ID" value="NZ_JBDIZK010000001.1"/>
</dbReference>
<organism evidence="3 4">
    <name type="scientific">Sphingomonas rustica</name>
    <dbReference type="NCBI Taxonomy" id="3103142"/>
    <lineage>
        <taxon>Bacteria</taxon>
        <taxon>Pseudomonadati</taxon>
        <taxon>Pseudomonadota</taxon>
        <taxon>Alphaproteobacteria</taxon>
        <taxon>Sphingomonadales</taxon>
        <taxon>Sphingomonadaceae</taxon>
        <taxon>Sphingomonas</taxon>
    </lineage>
</organism>
<protein>
    <submittedName>
        <fullName evidence="3">Cadherin repeat domain-containing protein</fullName>
    </submittedName>
</protein>
<keyword evidence="4" id="KW-1185">Reference proteome</keyword>
<dbReference type="Proteomes" id="UP001427805">
    <property type="component" value="Unassembled WGS sequence"/>
</dbReference>
<dbReference type="Gene3D" id="2.60.40.60">
    <property type="entry name" value="Cadherins"/>
    <property type="match status" value="1"/>
</dbReference>
<proteinExistence type="predicted"/>
<accession>A0ABV0B569</accession>
<evidence type="ECO:0000313" key="3">
    <source>
        <dbReference type="EMBL" id="MEN3745557.1"/>
    </source>
</evidence>
<sequence length="474" mass="48594">MVRKAMLRRNGAFALGLGLLAMTGGCSGGDGPTPAPTPTPTNRAPAFTSAATVSVSENKAGAVYTATATDADGDPVTFSISGGTDAGAFTLASGVLTLVSAANFDRPTDANADNVYNVTLTAADAKGGSTALALNVQITNDHEGVNLVRVAAGFGADAVIAPLSRKTGLIAISQDGTARLVDAASGALTTITNVFKPGENGRVLAVAEFNTFGVAMLDIDGVGVILRTILLSDSRAQFVLEDDVAGPSTMKPRGTLFVGGDGFLYGALGDPSGNFAKDSEAGHGKFYRVEIDPYCGASFLTYCMYAEQSGDGVHAPAGGGGYAGKSFLLDRGTDKQEEVNFFDQRAEPDFGWPFREGTIERVANPPAVGIVPSLIYPHGTGFFAGSGLTGGMLYGGSIASIDGRVLLTDEAGRIFAFPATLLGDGAVHQASEMENRTADFAPASGAIERPVAILRDFAGRLFVLDGDGELYGTS</sequence>
<feature type="signal peptide" evidence="1">
    <location>
        <begin position="1"/>
        <end position="28"/>
    </location>
</feature>